<feature type="transmembrane region" description="Helical" evidence="8">
    <location>
        <begin position="49"/>
        <end position="74"/>
    </location>
</feature>
<feature type="transmembrane region" description="Helical" evidence="8">
    <location>
        <begin position="168"/>
        <end position="188"/>
    </location>
</feature>
<keyword evidence="7 8" id="KW-0472">Membrane</keyword>
<feature type="transmembrane region" description="Helical" evidence="8">
    <location>
        <begin position="337"/>
        <end position="356"/>
    </location>
</feature>
<proteinExistence type="inferred from homology"/>
<evidence type="ECO:0000256" key="8">
    <source>
        <dbReference type="SAM" id="Phobius"/>
    </source>
</evidence>
<comment type="similarity">
    <text evidence="2">Belongs to the PqiA family.</text>
</comment>
<dbReference type="PANTHER" id="PTHR30462">
    <property type="entry name" value="INTERMEMBRANE TRANSPORT PROTEIN PQIB-RELATED"/>
    <property type="match status" value="1"/>
</dbReference>
<name>A0ABN8DT74_9VIBR</name>
<feature type="transmembrane region" description="Helical" evidence="8">
    <location>
        <begin position="144"/>
        <end position="162"/>
    </location>
</feature>
<keyword evidence="4" id="KW-0997">Cell inner membrane</keyword>
<dbReference type="InterPro" id="IPR007498">
    <property type="entry name" value="PqiA-like"/>
</dbReference>
<dbReference type="InterPro" id="IPR005219">
    <property type="entry name" value="PqiA-like_proteobact"/>
</dbReference>
<sequence length="410" mass="45853">MSQLNCYQYQRCPECDLAVAAIPVSKGFRARCPRCEAKLEMRLCPPGSALPLAIFCLLLFIPAHIAPIITIQLFGVMIPAPMISGTLTLFDAGFFFVAGLILFCGSIAPLLLYIAVLMMHWGLKKRQFQMLRYGSWLVKHLRGWCMLDVFLISLAIACFKIRDYADIFTGIGLLCFILLQLATLMLLARLKLRRYWHAWQPAQYDCHTSHSCTLCGLSQPAGAECRRCHSKLYLPSERSVQNCWAYLLTATIAIFPANLYPISILLTNGKRLEDTIFSGVSTLMSKGMVGIGLIIFIASIVVPVAKILGLGFILICIRWYPLASPLFQAKCLRFIQLIGKWSMMDLFVISLMMTLIDRGQLLDFTPGLGAVAFAFVVVLTMLATESLDPRLIWHNRIINTSHAQGELHHG</sequence>
<dbReference type="PANTHER" id="PTHR30462:SF1">
    <property type="entry name" value="INTERMEMBRANE TRANSPORT PROTEIN YEBS"/>
    <property type="match status" value="1"/>
</dbReference>
<evidence type="ECO:0000256" key="5">
    <source>
        <dbReference type="ARBA" id="ARBA00022692"/>
    </source>
</evidence>
<gene>
    <name evidence="9" type="primary">yebS</name>
    <name evidence="9" type="ORF">VST7929_01334</name>
</gene>
<reference evidence="9" key="1">
    <citation type="submission" date="2021-11" db="EMBL/GenBank/DDBJ databases">
        <authorList>
            <person name="Rodrigo-Torres L."/>
            <person name="Arahal R. D."/>
            <person name="Lucena T."/>
        </authorList>
    </citation>
    <scope>NUCLEOTIDE SEQUENCE</scope>
    <source>
        <strain evidence="9">CECT 7929</strain>
    </source>
</reference>
<keyword evidence="5 8" id="KW-0812">Transmembrane</keyword>
<dbReference type="InterPro" id="IPR051800">
    <property type="entry name" value="PqiA-PqiB_transport"/>
</dbReference>
<dbReference type="Proteomes" id="UP000838672">
    <property type="component" value="Unassembled WGS sequence"/>
</dbReference>
<dbReference type="EMBL" id="CAKLDI010000001">
    <property type="protein sequence ID" value="CAH0533464.1"/>
    <property type="molecule type" value="Genomic_DNA"/>
</dbReference>
<evidence type="ECO:0000256" key="1">
    <source>
        <dbReference type="ARBA" id="ARBA00004429"/>
    </source>
</evidence>
<evidence type="ECO:0000256" key="2">
    <source>
        <dbReference type="ARBA" id="ARBA00007555"/>
    </source>
</evidence>
<dbReference type="NCBIfam" id="TIGR00155">
    <property type="entry name" value="pqiA_fam"/>
    <property type="match status" value="1"/>
</dbReference>
<evidence type="ECO:0000313" key="9">
    <source>
        <dbReference type="EMBL" id="CAH0533464.1"/>
    </source>
</evidence>
<feature type="transmembrane region" description="Helical" evidence="8">
    <location>
        <begin position="287"/>
        <end position="317"/>
    </location>
</feature>
<protein>
    <submittedName>
        <fullName evidence="9">Intermembrane transport protein YebS</fullName>
    </submittedName>
</protein>
<evidence type="ECO:0000256" key="7">
    <source>
        <dbReference type="ARBA" id="ARBA00023136"/>
    </source>
</evidence>
<evidence type="ECO:0000313" key="10">
    <source>
        <dbReference type="Proteomes" id="UP000838672"/>
    </source>
</evidence>
<comment type="subcellular location">
    <subcellularLocation>
        <location evidence="1">Cell inner membrane</location>
        <topology evidence="1">Multi-pass membrane protein</topology>
    </subcellularLocation>
</comment>
<keyword evidence="3" id="KW-1003">Cell membrane</keyword>
<feature type="transmembrane region" description="Helical" evidence="8">
    <location>
        <begin position="244"/>
        <end position="267"/>
    </location>
</feature>
<dbReference type="RefSeq" id="WP_237465912.1">
    <property type="nucleotide sequence ID" value="NZ_CAKLDI010000001.1"/>
</dbReference>
<keyword evidence="10" id="KW-1185">Reference proteome</keyword>
<organism evidence="9 10">
    <name type="scientific">Vibrio stylophorae</name>
    <dbReference type="NCBI Taxonomy" id="659351"/>
    <lineage>
        <taxon>Bacteria</taxon>
        <taxon>Pseudomonadati</taxon>
        <taxon>Pseudomonadota</taxon>
        <taxon>Gammaproteobacteria</taxon>
        <taxon>Vibrionales</taxon>
        <taxon>Vibrionaceae</taxon>
        <taxon>Vibrio</taxon>
    </lineage>
</organism>
<feature type="transmembrane region" description="Helical" evidence="8">
    <location>
        <begin position="368"/>
        <end position="387"/>
    </location>
</feature>
<feature type="transmembrane region" description="Helical" evidence="8">
    <location>
        <begin position="94"/>
        <end position="123"/>
    </location>
</feature>
<evidence type="ECO:0000256" key="6">
    <source>
        <dbReference type="ARBA" id="ARBA00022989"/>
    </source>
</evidence>
<keyword evidence="6 8" id="KW-1133">Transmembrane helix</keyword>
<comment type="caution">
    <text evidence="9">The sequence shown here is derived from an EMBL/GenBank/DDBJ whole genome shotgun (WGS) entry which is preliminary data.</text>
</comment>
<evidence type="ECO:0000256" key="4">
    <source>
        <dbReference type="ARBA" id="ARBA00022519"/>
    </source>
</evidence>
<dbReference type="Pfam" id="PF04403">
    <property type="entry name" value="PqiA"/>
    <property type="match status" value="2"/>
</dbReference>
<evidence type="ECO:0000256" key="3">
    <source>
        <dbReference type="ARBA" id="ARBA00022475"/>
    </source>
</evidence>
<accession>A0ABN8DT74</accession>